<keyword evidence="3" id="KW-1185">Reference proteome</keyword>
<evidence type="ECO:0000256" key="1">
    <source>
        <dbReference type="SAM" id="Phobius"/>
    </source>
</evidence>
<keyword evidence="1" id="KW-0812">Transmembrane</keyword>
<sequence length="156" mass="17170">MDPYLRQEKRRASAGFLSWLLVLAPSLLALFLWLSLQRAIEIALVAGGVSTWSWSAIKSFAFIGFGLAWLAGVFLMQHLLYRSALRGRLSDRILQLLALLLGLLACSQAIRYPLGETATFRSLLPVVLEAAAAVLLYAGCRIARARRAARSDPADR</sequence>
<feature type="transmembrane region" description="Helical" evidence="1">
    <location>
        <begin position="93"/>
        <end position="110"/>
    </location>
</feature>
<proteinExistence type="predicted"/>
<name>A0ABS3WIY0_9BACL</name>
<organism evidence="2 3">
    <name type="scientific">Paenibacillus artemisiicola</name>
    <dbReference type="NCBI Taxonomy" id="1172618"/>
    <lineage>
        <taxon>Bacteria</taxon>
        <taxon>Bacillati</taxon>
        <taxon>Bacillota</taxon>
        <taxon>Bacilli</taxon>
        <taxon>Bacillales</taxon>
        <taxon>Paenibacillaceae</taxon>
        <taxon>Paenibacillus</taxon>
    </lineage>
</organism>
<dbReference type="EMBL" id="JAGGDJ010000052">
    <property type="protein sequence ID" value="MBO7748283.1"/>
    <property type="molecule type" value="Genomic_DNA"/>
</dbReference>
<protein>
    <recommendedName>
        <fullName evidence="4">DUF2569 domain-containing protein</fullName>
    </recommendedName>
</protein>
<reference evidence="2 3" key="1">
    <citation type="submission" date="2021-03" db="EMBL/GenBank/DDBJ databases">
        <title>Paenibacillus artemisicola MWE-103 whole genome sequence.</title>
        <authorList>
            <person name="Ham Y.J."/>
        </authorList>
    </citation>
    <scope>NUCLEOTIDE SEQUENCE [LARGE SCALE GENOMIC DNA]</scope>
    <source>
        <strain evidence="2 3">MWE-103</strain>
    </source>
</reference>
<feature type="transmembrane region" description="Helical" evidence="1">
    <location>
        <begin position="122"/>
        <end position="140"/>
    </location>
</feature>
<keyword evidence="1" id="KW-0472">Membrane</keyword>
<feature type="transmembrane region" description="Helical" evidence="1">
    <location>
        <begin position="56"/>
        <end position="81"/>
    </location>
</feature>
<comment type="caution">
    <text evidence="2">The sequence shown here is derived from an EMBL/GenBank/DDBJ whole genome shotgun (WGS) entry which is preliminary data.</text>
</comment>
<dbReference type="RefSeq" id="WP_208850859.1">
    <property type="nucleotide sequence ID" value="NZ_JAGGDJ010000052.1"/>
</dbReference>
<evidence type="ECO:0008006" key="4">
    <source>
        <dbReference type="Google" id="ProtNLM"/>
    </source>
</evidence>
<gene>
    <name evidence="2" type="ORF">I8J29_29275</name>
</gene>
<dbReference type="Proteomes" id="UP000670947">
    <property type="component" value="Unassembled WGS sequence"/>
</dbReference>
<evidence type="ECO:0000313" key="2">
    <source>
        <dbReference type="EMBL" id="MBO7748283.1"/>
    </source>
</evidence>
<accession>A0ABS3WIY0</accession>
<evidence type="ECO:0000313" key="3">
    <source>
        <dbReference type="Proteomes" id="UP000670947"/>
    </source>
</evidence>
<feature type="transmembrane region" description="Helical" evidence="1">
    <location>
        <begin position="12"/>
        <end position="36"/>
    </location>
</feature>
<keyword evidence="1" id="KW-1133">Transmembrane helix</keyword>